<evidence type="ECO:0000313" key="2">
    <source>
        <dbReference type="Proteomes" id="UP001344447"/>
    </source>
</evidence>
<sequence>MIGLQGELEFEYLKLITSETKIVDLRCGHGWFPPPFSFSKLMKYDNNNNEQMIRFSIQCFCINYYWIWMKSLFISKKDGTLLFTVDSTNHSIDYQRN</sequence>
<evidence type="ECO:0000313" key="1">
    <source>
        <dbReference type="EMBL" id="KAK5576562.1"/>
    </source>
</evidence>
<organism evidence="1 2">
    <name type="scientific">Dictyostelium firmibasis</name>
    <dbReference type="NCBI Taxonomy" id="79012"/>
    <lineage>
        <taxon>Eukaryota</taxon>
        <taxon>Amoebozoa</taxon>
        <taxon>Evosea</taxon>
        <taxon>Eumycetozoa</taxon>
        <taxon>Dictyostelia</taxon>
        <taxon>Dictyosteliales</taxon>
        <taxon>Dictyosteliaceae</taxon>
        <taxon>Dictyostelium</taxon>
    </lineage>
</organism>
<dbReference type="AlphaFoldDB" id="A0AAN7YUW6"/>
<dbReference type="EMBL" id="JAVFKY010000005">
    <property type="protein sequence ID" value="KAK5576562.1"/>
    <property type="molecule type" value="Genomic_DNA"/>
</dbReference>
<keyword evidence="2" id="KW-1185">Reference proteome</keyword>
<protein>
    <submittedName>
        <fullName evidence="1">Uncharacterized protein</fullName>
    </submittedName>
</protein>
<reference evidence="1 2" key="1">
    <citation type="submission" date="2023-11" db="EMBL/GenBank/DDBJ databases">
        <title>Dfirmibasis_genome.</title>
        <authorList>
            <person name="Edelbroek B."/>
            <person name="Kjellin J."/>
            <person name="Jerlstrom-Hultqvist J."/>
            <person name="Soderbom F."/>
        </authorList>
    </citation>
    <scope>NUCLEOTIDE SEQUENCE [LARGE SCALE GENOMIC DNA]</scope>
    <source>
        <strain evidence="1 2">TNS-C-14</strain>
    </source>
</reference>
<comment type="caution">
    <text evidence="1">The sequence shown here is derived from an EMBL/GenBank/DDBJ whole genome shotgun (WGS) entry which is preliminary data.</text>
</comment>
<gene>
    <name evidence="1" type="ORF">RB653_007706</name>
</gene>
<proteinExistence type="predicted"/>
<dbReference type="Proteomes" id="UP001344447">
    <property type="component" value="Unassembled WGS sequence"/>
</dbReference>
<accession>A0AAN7YUW6</accession>
<name>A0AAN7YUW6_9MYCE</name>